<organism evidence="1 2">
    <name type="scientific">Vibrio cholerae</name>
    <dbReference type="NCBI Taxonomy" id="666"/>
    <lineage>
        <taxon>Bacteria</taxon>
        <taxon>Pseudomonadati</taxon>
        <taxon>Pseudomonadota</taxon>
        <taxon>Gammaproteobacteria</taxon>
        <taxon>Vibrionales</taxon>
        <taxon>Vibrionaceae</taxon>
        <taxon>Vibrio</taxon>
    </lineage>
</organism>
<evidence type="ECO:0000313" key="2">
    <source>
        <dbReference type="Proteomes" id="UP000044806"/>
    </source>
</evidence>
<dbReference type="Proteomes" id="UP000044806">
    <property type="component" value="Unassembled WGS sequence"/>
</dbReference>
<protein>
    <submittedName>
        <fullName evidence="1">Uncharacterized protein</fullName>
    </submittedName>
</protein>
<sequence length="35" mass="4338">MINHLQKLRRANEFVVVMRAFWNDFQQLLSPHNRK</sequence>
<dbReference type="AlphaFoldDB" id="A0A655PIB3"/>
<name>A0A655PIB3_VIBCL</name>
<dbReference type="EMBL" id="CWOW01000003">
    <property type="protein sequence ID" value="CSA14036.1"/>
    <property type="molecule type" value="Genomic_DNA"/>
</dbReference>
<proteinExistence type="predicted"/>
<reference evidence="1 2" key="1">
    <citation type="submission" date="2015-07" db="EMBL/GenBank/DDBJ databases">
        <authorList>
            <consortium name="Pathogen Informatics"/>
        </authorList>
    </citation>
    <scope>NUCLEOTIDE SEQUENCE [LARGE SCALE GENOMIC DNA]</scope>
    <source>
        <strain evidence="1 2">A51</strain>
    </source>
</reference>
<evidence type="ECO:0000313" key="1">
    <source>
        <dbReference type="EMBL" id="CSA14036.1"/>
    </source>
</evidence>
<accession>A0A655PIB3</accession>
<gene>
    <name evidence="1" type="ORF">ERS013165_00839</name>
</gene>